<protein>
    <submittedName>
        <fullName evidence="4">Iron-sulfur cluster assembly protein SufD</fullName>
    </submittedName>
</protein>
<accession>A0A161W0K5</accession>
<dbReference type="InterPro" id="IPR011542">
    <property type="entry name" value="SUF_FeS_clus_asmbl_SufD"/>
</dbReference>
<dbReference type="Pfam" id="PF19295">
    <property type="entry name" value="SufBD_N"/>
    <property type="match status" value="1"/>
</dbReference>
<organism evidence="4 5">
    <name type="scientific">Lactococcus lactis subsp. cremoris</name>
    <name type="common">Streptococcus cremoris</name>
    <dbReference type="NCBI Taxonomy" id="1359"/>
    <lineage>
        <taxon>Bacteria</taxon>
        <taxon>Bacillati</taxon>
        <taxon>Bacillota</taxon>
        <taxon>Bacilli</taxon>
        <taxon>Lactobacillales</taxon>
        <taxon>Streptococcaceae</taxon>
        <taxon>Lactococcus</taxon>
    </lineage>
</organism>
<dbReference type="PANTHER" id="PTHR30508">
    <property type="entry name" value="FES CLUSTER ASSEMBLY PROTEIN SUF"/>
    <property type="match status" value="1"/>
</dbReference>
<proteinExistence type="inferred from homology"/>
<dbReference type="RefSeq" id="WP_063282140.1">
    <property type="nucleotide sequence ID" value="NZ_LIYF01000028.1"/>
</dbReference>
<gene>
    <name evidence="4" type="ORF">AB996_1888</name>
</gene>
<dbReference type="AlphaFoldDB" id="A0A161W0K5"/>
<dbReference type="Pfam" id="PF01458">
    <property type="entry name" value="SUFBD_core"/>
    <property type="match status" value="1"/>
</dbReference>
<name>A0A161W0K5_LACLC</name>
<evidence type="ECO:0000256" key="1">
    <source>
        <dbReference type="ARBA" id="ARBA00043967"/>
    </source>
</evidence>
<dbReference type="InterPro" id="IPR000825">
    <property type="entry name" value="SUF_FeS_clus_asmbl_SufBD_core"/>
</dbReference>
<evidence type="ECO:0000313" key="4">
    <source>
        <dbReference type="EMBL" id="KZK05600.1"/>
    </source>
</evidence>
<comment type="caution">
    <text evidence="4">The sequence shown here is derived from an EMBL/GenBank/DDBJ whole genome shotgun (WGS) entry which is preliminary data.</text>
</comment>
<feature type="domain" description="SUF system FeS cluster assembly SufBD core" evidence="2">
    <location>
        <begin position="162"/>
        <end position="391"/>
    </location>
</feature>
<dbReference type="Proteomes" id="UP000076519">
    <property type="component" value="Unassembled WGS sequence"/>
</dbReference>
<dbReference type="GO" id="GO:0016226">
    <property type="term" value="P:iron-sulfur cluster assembly"/>
    <property type="evidence" value="ECO:0007669"/>
    <property type="project" value="InterPro"/>
</dbReference>
<feature type="domain" description="SUF system FeS cluster assembly SufBD N-terminal" evidence="3">
    <location>
        <begin position="83"/>
        <end position="151"/>
    </location>
</feature>
<evidence type="ECO:0000313" key="5">
    <source>
        <dbReference type="Proteomes" id="UP000076519"/>
    </source>
</evidence>
<dbReference type="EMBL" id="LIYF01000028">
    <property type="protein sequence ID" value="KZK05600.1"/>
    <property type="molecule type" value="Genomic_DNA"/>
</dbReference>
<dbReference type="InterPro" id="IPR045595">
    <property type="entry name" value="SufBD_N"/>
</dbReference>
<sequence length="418" mass="45262">MNQDILNFSQMHAEPAWLSDLRQKAALEFENLELPNIERVKINRWGLDHLTISENEEIGSVPTFTEIPNHPLLVQAGSQTVMEQMTKTLAEQGVIFTDFNSALAEIPELVEENFGAVVPFNESRLTAANAATFNSGLVLYVPDGVEVLEPIESILMQEGSSEVPFNKRILLIVGKNAKVDYLERLETSGEQTAKATANLVVEVIAKAGAQVKFAAIDRLGKNVTASVIRRGLIGDNATVDWSVGVMNDGNVVADFDSDLKGNGSHSQIKVVGISTGHQTQGIDTRVTNFGLNSVGHILQNGVILDKGTLTFNAIGHIIKGAKNADAQQSSHVLMLSDKGRGDANPILLIDENEVTAGHAASVGQVDEEDLFYLQSRGLDEETAKRLVIRGFLGSVVSEIPVKSVQAEFIETIERKLGM</sequence>
<dbReference type="InterPro" id="IPR055346">
    <property type="entry name" value="Fe-S_cluster_assembly_SufBD"/>
</dbReference>
<evidence type="ECO:0000259" key="2">
    <source>
        <dbReference type="Pfam" id="PF01458"/>
    </source>
</evidence>
<dbReference type="InterPro" id="IPR037284">
    <property type="entry name" value="SUF_FeS_clus_asmbl_SufBD_sf"/>
</dbReference>
<dbReference type="PANTHER" id="PTHR30508:SF1">
    <property type="entry name" value="UPF0051 PROTEIN ABCI8, CHLOROPLASTIC-RELATED"/>
    <property type="match status" value="1"/>
</dbReference>
<dbReference type="PATRIC" id="fig|1359.32.peg.1785"/>
<reference evidence="4 5" key="1">
    <citation type="submission" date="2015-08" db="EMBL/GenBank/DDBJ databases">
        <title>Draft Genome Sequences of 11 Lactococcus lactis subspecies cremoris strains.</title>
        <authorList>
            <person name="Wels M."/>
            <person name="Backus L."/>
            <person name="Boekhorst J."/>
            <person name="Dijkstra A."/>
            <person name="Beerthuizen M."/>
            <person name="Siezen R."/>
            <person name="Bachmann H."/>
            <person name="Van Hijum S."/>
        </authorList>
    </citation>
    <scope>NUCLEOTIDE SEQUENCE [LARGE SCALE GENOMIC DNA]</scope>
    <source>
        <strain evidence="4 5">KW10</strain>
    </source>
</reference>
<dbReference type="NCBIfam" id="TIGR01981">
    <property type="entry name" value="sufD"/>
    <property type="match status" value="1"/>
</dbReference>
<evidence type="ECO:0000259" key="3">
    <source>
        <dbReference type="Pfam" id="PF19295"/>
    </source>
</evidence>
<dbReference type="SUPFAM" id="SSF101960">
    <property type="entry name" value="Stabilizer of iron transporter SufD"/>
    <property type="match status" value="1"/>
</dbReference>
<comment type="similarity">
    <text evidence="1">Belongs to the iron-sulfur cluster assembly SufBD family.</text>
</comment>